<comment type="caution">
    <text evidence="1">The sequence shown here is derived from an EMBL/GenBank/DDBJ whole genome shotgun (WGS) entry which is preliminary data.</text>
</comment>
<evidence type="ECO:0000313" key="1">
    <source>
        <dbReference type="EMBL" id="KAI0053805.1"/>
    </source>
</evidence>
<dbReference type="Proteomes" id="UP000814033">
    <property type="component" value="Unassembled WGS sequence"/>
</dbReference>
<reference evidence="1" key="1">
    <citation type="submission" date="2021-02" db="EMBL/GenBank/DDBJ databases">
        <authorList>
            <consortium name="DOE Joint Genome Institute"/>
            <person name="Ahrendt S."/>
            <person name="Looney B.P."/>
            <person name="Miyauchi S."/>
            <person name="Morin E."/>
            <person name="Drula E."/>
            <person name="Courty P.E."/>
            <person name="Chicoki N."/>
            <person name="Fauchery L."/>
            <person name="Kohler A."/>
            <person name="Kuo A."/>
            <person name="Labutti K."/>
            <person name="Pangilinan J."/>
            <person name="Lipzen A."/>
            <person name="Riley R."/>
            <person name="Andreopoulos W."/>
            <person name="He G."/>
            <person name="Johnson J."/>
            <person name="Barry K.W."/>
            <person name="Grigoriev I.V."/>
            <person name="Nagy L."/>
            <person name="Hibbett D."/>
            <person name="Henrissat B."/>
            <person name="Matheny P.B."/>
            <person name="Labbe J."/>
            <person name="Martin F."/>
        </authorList>
    </citation>
    <scope>NUCLEOTIDE SEQUENCE</scope>
    <source>
        <strain evidence="1">FP105234-sp</strain>
    </source>
</reference>
<evidence type="ECO:0000313" key="2">
    <source>
        <dbReference type="Proteomes" id="UP000814033"/>
    </source>
</evidence>
<gene>
    <name evidence="1" type="ORF">FA95DRAFT_487236</name>
</gene>
<name>A0ACB8SD14_9AGAM</name>
<protein>
    <submittedName>
        <fullName evidence="1">Uncharacterized protein</fullName>
    </submittedName>
</protein>
<keyword evidence="2" id="KW-1185">Reference proteome</keyword>
<organism evidence="1 2">
    <name type="scientific">Auriscalpium vulgare</name>
    <dbReference type="NCBI Taxonomy" id="40419"/>
    <lineage>
        <taxon>Eukaryota</taxon>
        <taxon>Fungi</taxon>
        <taxon>Dikarya</taxon>
        <taxon>Basidiomycota</taxon>
        <taxon>Agaricomycotina</taxon>
        <taxon>Agaricomycetes</taxon>
        <taxon>Russulales</taxon>
        <taxon>Auriscalpiaceae</taxon>
        <taxon>Auriscalpium</taxon>
    </lineage>
</organism>
<accession>A0ACB8SD14</accession>
<proteinExistence type="predicted"/>
<dbReference type="EMBL" id="MU275839">
    <property type="protein sequence ID" value="KAI0053805.1"/>
    <property type="molecule type" value="Genomic_DNA"/>
</dbReference>
<sequence length="135" mass="14464">MMLMFHAKVRFLAQSFPTTTAHQSTAHLCRRAFLPLGSGLQASSTCPRSRRVEKALAPSRGKIGAGGGPHGTLAGTLRLMCLGVALRSLVLSEICLVSINTGNYTHWAATSLIYCIILPRARTGNLVPGSTYLRL</sequence>
<reference evidence="1" key="2">
    <citation type="journal article" date="2022" name="New Phytol.">
        <title>Evolutionary transition to the ectomycorrhizal habit in the genomes of a hyperdiverse lineage of mushroom-forming fungi.</title>
        <authorList>
            <person name="Looney B."/>
            <person name="Miyauchi S."/>
            <person name="Morin E."/>
            <person name="Drula E."/>
            <person name="Courty P.E."/>
            <person name="Kohler A."/>
            <person name="Kuo A."/>
            <person name="LaButti K."/>
            <person name="Pangilinan J."/>
            <person name="Lipzen A."/>
            <person name="Riley R."/>
            <person name="Andreopoulos W."/>
            <person name="He G."/>
            <person name="Johnson J."/>
            <person name="Nolan M."/>
            <person name="Tritt A."/>
            <person name="Barry K.W."/>
            <person name="Grigoriev I.V."/>
            <person name="Nagy L.G."/>
            <person name="Hibbett D."/>
            <person name="Henrissat B."/>
            <person name="Matheny P.B."/>
            <person name="Labbe J."/>
            <person name="Martin F.M."/>
        </authorList>
    </citation>
    <scope>NUCLEOTIDE SEQUENCE</scope>
    <source>
        <strain evidence="1">FP105234-sp</strain>
    </source>
</reference>